<keyword evidence="6 7" id="KW-0998">Cell outer membrane</keyword>
<evidence type="ECO:0000313" key="10">
    <source>
        <dbReference type="Proteomes" id="UP001193389"/>
    </source>
</evidence>
<feature type="domain" description="TonB-dependent receptor plug" evidence="8">
    <location>
        <begin position="148"/>
        <end position="253"/>
    </location>
</feature>
<evidence type="ECO:0000256" key="2">
    <source>
        <dbReference type="ARBA" id="ARBA00022448"/>
    </source>
</evidence>
<dbReference type="NCBIfam" id="TIGR04057">
    <property type="entry name" value="SusC_RagA_signa"/>
    <property type="match status" value="1"/>
</dbReference>
<dbReference type="Gene3D" id="2.60.40.1120">
    <property type="entry name" value="Carboxypeptidase-like, regulatory domain"/>
    <property type="match status" value="1"/>
</dbReference>
<organism evidence="9 10">
    <name type="scientific">Aquipluma nitroreducens</name>
    <dbReference type="NCBI Taxonomy" id="2010828"/>
    <lineage>
        <taxon>Bacteria</taxon>
        <taxon>Pseudomonadati</taxon>
        <taxon>Bacteroidota</taxon>
        <taxon>Bacteroidia</taxon>
        <taxon>Marinilabiliales</taxon>
        <taxon>Prolixibacteraceae</taxon>
        <taxon>Aquipluma</taxon>
    </lineage>
</organism>
<evidence type="ECO:0000256" key="1">
    <source>
        <dbReference type="ARBA" id="ARBA00004571"/>
    </source>
</evidence>
<dbReference type="NCBIfam" id="TIGR04056">
    <property type="entry name" value="OMP_RagA_SusC"/>
    <property type="match status" value="1"/>
</dbReference>
<protein>
    <submittedName>
        <fullName evidence="9">TonB family protein</fullName>
    </submittedName>
</protein>
<name>A0A5K7SAL0_9BACT</name>
<evidence type="ECO:0000313" key="9">
    <source>
        <dbReference type="EMBL" id="BBE18600.1"/>
    </source>
</evidence>
<sequence>MKKSNNGAFLFHRWEFYAHVFKIMKITIFLFLIAIGSVIANSSYSQNTMSNLQPERRVITGKVTDSSGALIPGVTVLVKGTTIGTITDENGNYSISNITENASLKFSFVGMKTQEIAIGSRTTINVVLAEETVGIDEVVAVGYGVQKKVNLTGALSTVTSKELEGKSITNISSALQGTMVGVTAIVNNGQPGRDQATIRVRGIGTLGNSDAMIIVDGIVGFMNDINPADIESITVLKDAASAAIYGSRAANGVILITTKKGKKGEITAHYNLDFGQQKMTAVPDVLNSWESSTLYNEALVNEGKLPKYSAAEIQKFKDGSDPENYPNTDWYKLFWTGNGIQQNHSFDISGGNEKTQSYLSVGYLNQNGLVKQSSNDRYTTHFKIDTQLRPHIKLSSKIAYSQQLFHEPVSNIHSLDFGFLLLSLNQTARVVPNKINGYNGYSDEGNPVAVLNGGSNNFNKTNQLSAIFQADVEILKDLHFIPMLGYTSTILQSKTRINDLQYYDVYTGVPSIWQGPNKVASSSSFSNNLTLQALLQYNKTFGEHDLNFLGGYSQEHNKYDYLFGSRYGYLNNALSELDAGPVTGQQNSGNSSEYALQSIFGRINYSFRKKYLLEGNVRDDGSSRFAPSNRWAIFPSASVGWRISEEPFFEPVKKIVTDLKFRGSWGMLGNQNIGTYPYQATIASGQNYTFGGQTVDGISPINGVNANIKWESTETTDIGFDAVLLKGKASFTADYFIRNTSDILLPLPVMSAFGLNVPVINAGSVQNKGLELLAGYHLRKRDFTFDVNANVSIIKNEITSLAGTGPFPNGSTIQSVGLPINSLYGLVADGLFQNQAEIDSHADQSSMGGPVAPGDIKYKDLNNDKVIDSKDRQFLGSYFPKTTYGINISASYKGFDAVLFLQGVGGVKSFVSGRILGSLYDKNGAPTSIWWDRWTPTNPNASFPRVWNSYSQNDPSAVPSSFWVRDASYIRLKNVQIGYTLPVKLLARTGVKNARIFWTGKDILTITKFYKWVDPEAPIGGNSATYPMVMVNSLGINLTF</sequence>
<accession>A0A5K7SAL0</accession>
<dbReference type="InterPro" id="IPR023996">
    <property type="entry name" value="TonB-dep_OMP_SusC/RagA"/>
</dbReference>
<dbReference type="Gene3D" id="2.40.170.20">
    <property type="entry name" value="TonB-dependent receptor, beta-barrel domain"/>
    <property type="match status" value="1"/>
</dbReference>
<dbReference type="GO" id="GO:0009279">
    <property type="term" value="C:cell outer membrane"/>
    <property type="evidence" value="ECO:0007669"/>
    <property type="project" value="UniProtKB-SubCell"/>
</dbReference>
<keyword evidence="3 7" id="KW-1134">Transmembrane beta strand</keyword>
<dbReference type="Proteomes" id="UP001193389">
    <property type="component" value="Chromosome"/>
</dbReference>
<dbReference type="SUPFAM" id="SSF56935">
    <property type="entry name" value="Porins"/>
    <property type="match status" value="1"/>
</dbReference>
<reference evidence="9" key="1">
    <citation type="journal article" date="2020" name="Int. J. Syst. Evol. Microbiol.">
        <title>Aquipluma nitroreducens gen. nov. sp. nov., a novel facultatively anaerobic bacterium isolated from a freshwater lake.</title>
        <authorList>
            <person name="Watanabe M."/>
            <person name="Kojima H."/>
            <person name="Fukui M."/>
        </authorList>
    </citation>
    <scope>NUCLEOTIDE SEQUENCE</scope>
    <source>
        <strain evidence="9">MeG22</strain>
    </source>
</reference>
<dbReference type="InterPro" id="IPR012910">
    <property type="entry name" value="Plug_dom"/>
</dbReference>
<comment type="subcellular location">
    <subcellularLocation>
        <location evidence="1 7">Cell outer membrane</location>
        <topology evidence="1 7">Multi-pass membrane protein</topology>
    </subcellularLocation>
</comment>
<dbReference type="InterPro" id="IPR023997">
    <property type="entry name" value="TonB-dep_OMP_SusC/RagA_CS"/>
</dbReference>
<dbReference type="SUPFAM" id="SSF49464">
    <property type="entry name" value="Carboxypeptidase regulatory domain-like"/>
    <property type="match status" value="1"/>
</dbReference>
<dbReference type="Pfam" id="PF13715">
    <property type="entry name" value="CarbopepD_reg_2"/>
    <property type="match status" value="1"/>
</dbReference>
<keyword evidence="4 7" id="KW-0812">Transmembrane</keyword>
<keyword evidence="2 7" id="KW-0813">Transport</keyword>
<proteinExistence type="inferred from homology"/>
<keyword evidence="5 7" id="KW-0472">Membrane</keyword>
<dbReference type="RefSeq" id="WP_318346922.1">
    <property type="nucleotide sequence ID" value="NZ_AP018694.1"/>
</dbReference>
<evidence type="ECO:0000256" key="6">
    <source>
        <dbReference type="ARBA" id="ARBA00023237"/>
    </source>
</evidence>
<dbReference type="AlphaFoldDB" id="A0A5K7SAL0"/>
<evidence type="ECO:0000256" key="3">
    <source>
        <dbReference type="ARBA" id="ARBA00022452"/>
    </source>
</evidence>
<dbReference type="FunFam" id="2.170.130.10:FF:000003">
    <property type="entry name" value="SusC/RagA family TonB-linked outer membrane protein"/>
    <property type="match status" value="1"/>
</dbReference>
<evidence type="ECO:0000256" key="5">
    <source>
        <dbReference type="ARBA" id="ARBA00023136"/>
    </source>
</evidence>
<dbReference type="InterPro" id="IPR036942">
    <property type="entry name" value="Beta-barrel_TonB_sf"/>
</dbReference>
<comment type="similarity">
    <text evidence="7">Belongs to the TonB-dependent receptor family.</text>
</comment>
<dbReference type="Pfam" id="PF07715">
    <property type="entry name" value="Plug"/>
    <property type="match status" value="1"/>
</dbReference>
<dbReference type="InterPro" id="IPR008969">
    <property type="entry name" value="CarboxyPept-like_regulatory"/>
</dbReference>
<dbReference type="EMBL" id="AP018694">
    <property type="protein sequence ID" value="BBE18600.1"/>
    <property type="molecule type" value="Genomic_DNA"/>
</dbReference>
<dbReference type="InterPro" id="IPR037066">
    <property type="entry name" value="Plug_dom_sf"/>
</dbReference>
<dbReference type="KEGG" id="anf:AQPE_2763"/>
<keyword evidence="10" id="KW-1185">Reference proteome</keyword>
<dbReference type="InterPro" id="IPR039426">
    <property type="entry name" value="TonB-dep_rcpt-like"/>
</dbReference>
<dbReference type="Gene3D" id="2.170.130.10">
    <property type="entry name" value="TonB-dependent receptor, plug domain"/>
    <property type="match status" value="1"/>
</dbReference>
<evidence type="ECO:0000256" key="4">
    <source>
        <dbReference type="ARBA" id="ARBA00022692"/>
    </source>
</evidence>
<dbReference type="PROSITE" id="PS52016">
    <property type="entry name" value="TONB_DEPENDENT_REC_3"/>
    <property type="match status" value="1"/>
</dbReference>
<evidence type="ECO:0000256" key="7">
    <source>
        <dbReference type="PROSITE-ProRule" id="PRU01360"/>
    </source>
</evidence>
<evidence type="ECO:0000259" key="8">
    <source>
        <dbReference type="Pfam" id="PF07715"/>
    </source>
</evidence>
<gene>
    <name evidence="9" type="ORF">AQPE_2763</name>
</gene>